<dbReference type="OrthoDB" id="9814202at2"/>
<dbReference type="InterPro" id="IPR005330">
    <property type="entry name" value="MHYT_dom"/>
</dbReference>
<evidence type="ECO:0000256" key="1">
    <source>
        <dbReference type="PROSITE-ProRule" id="PRU00244"/>
    </source>
</evidence>
<dbReference type="SUPFAM" id="SSF55785">
    <property type="entry name" value="PYP-like sensor domain (PAS domain)"/>
    <property type="match status" value="2"/>
</dbReference>
<dbReference type="InterPro" id="IPR035919">
    <property type="entry name" value="EAL_sf"/>
</dbReference>
<feature type="domain" description="PAC" evidence="3">
    <location>
        <begin position="324"/>
        <end position="376"/>
    </location>
</feature>
<feature type="transmembrane region" description="Helical" evidence="1">
    <location>
        <begin position="79"/>
        <end position="103"/>
    </location>
</feature>
<dbReference type="SMART" id="SM00267">
    <property type="entry name" value="GGDEF"/>
    <property type="match status" value="1"/>
</dbReference>
<dbReference type="InterPro" id="IPR000160">
    <property type="entry name" value="GGDEF_dom"/>
</dbReference>
<dbReference type="CDD" id="cd00130">
    <property type="entry name" value="PAS"/>
    <property type="match status" value="1"/>
</dbReference>
<dbReference type="InterPro" id="IPR043128">
    <property type="entry name" value="Rev_trsase/Diguanyl_cyclase"/>
</dbReference>
<keyword evidence="1" id="KW-1133">Transmembrane helix</keyword>
<evidence type="ECO:0000259" key="3">
    <source>
        <dbReference type="PROSITE" id="PS50113"/>
    </source>
</evidence>
<dbReference type="PROSITE" id="PS50112">
    <property type="entry name" value="PAS"/>
    <property type="match status" value="1"/>
</dbReference>
<reference evidence="7 8" key="1">
    <citation type="submission" date="2019-07" db="EMBL/GenBank/DDBJ databases">
        <title>Sphingomonas solaris sp. nov., isolated from a solar panel from Boston, Massachusetts.</title>
        <authorList>
            <person name="Tanner K."/>
            <person name="Pascual J."/>
            <person name="Mancuso C."/>
            <person name="Pereto J."/>
            <person name="Khalil A."/>
            <person name="Vilanova C."/>
        </authorList>
    </citation>
    <scope>NUCLEOTIDE SEQUENCE [LARGE SCALE GENOMIC DNA]</scope>
    <source>
        <strain evidence="7 8">R4DWN</strain>
    </source>
</reference>
<keyword evidence="8" id="KW-1185">Reference proteome</keyword>
<feature type="transmembrane region" description="Helical" evidence="1">
    <location>
        <begin position="16"/>
        <end position="38"/>
    </location>
</feature>
<feature type="transmembrane region" description="Helical" evidence="1">
    <location>
        <begin position="147"/>
        <end position="167"/>
    </location>
</feature>
<keyword evidence="1" id="KW-0812">Transmembrane</keyword>
<dbReference type="NCBIfam" id="TIGR00229">
    <property type="entry name" value="sensory_box"/>
    <property type="match status" value="1"/>
</dbReference>
<feature type="transmembrane region" description="Helical" evidence="1">
    <location>
        <begin position="174"/>
        <end position="197"/>
    </location>
</feature>
<sequence length="931" mass="101385">MFVLPVLLCIRDDHDIRLVLLAGVICVMSAIASVMLLRHARDGQGDSLRWTAAAGLATGFGIWATHFVAMLGYDPGFVLGFHAPTTLFSLVVSVVTLTVSYAIALRSGRLRYRCLAGALAGCGIAAMHYIGMHAIELPAELRWAPQFVVLSVVFAIVPIPPALVLALDRKSRMSALWAGMLLGAAVLLLHFTGMAGVEVIPSAAGVRPGAILSPVTMGYVIGGVALAVLLICLITVLASARMRSAIRTQERQFSLLVQGINDCAIYMLDPAGRVMSWNVGAQRLKGYRADEIIGTPIREFYLAQDRVDGVPEAGLRHAREHGMLNAEGWRLRKDGSCFWAHVTIEAVHDARGVFTGYTKLTRDMTEYKASQDQLATLASNLDAALSNMHQGLCLFDADERLVMANARVGEMFAVSLEDCPIGTTFAEVMRRGAENRLGICVSEEVLDGIVQRHRAVIAQPGGGSVIVPVADDMTLAISHRPMAKGGWVTTFDDVTERYRADARIAHMAMHDELTGLPNRPNYNDLLDRALAGADMSGARVAVLGIDLDRFKEINDLHGHAIGDDVLRRLAERMRAICPAAGVVARFGGDEFAAFLPYRDAAALDGFLAALEACLHEPIEHGSLTIFPGASVGVALFPDHGTRRETIINNADLAMYRAKEAVGRRTRFYSQDMDEAARARRLLANDLREAIGRGELSLAYQVQRSISTDLVIGYEALLRWHHPRDGWISPTEFIPIAEESGEIVRIGEWVLRAACVEAASWEQPWRIAVNLSPVQLMQPDLIAVVTSALVSAGLPAHRLELEITETALIADKVRALHVLRQIKALGVTIAIDDFGTGYSSLDTLNSFPFDKIKIDRSFLMQSETSRQARAIIRAVLALGHSLEVPVLAEGLESEDQLRLLRSEGCDEAQGYYFGRPMPMAANIEFAQRSEAA</sequence>
<dbReference type="NCBIfam" id="TIGR00254">
    <property type="entry name" value="GGDEF"/>
    <property type="match status" value="1"/>
</dbReference>
<dbReference type="SUPFAM" id="SSF141868">
    <property type="entry name" value="EAL domain-like"/>
    <property type="match status" value="1"/>
</dbReference>
<accession>A0A558QXZ7</accession>
<evidence type="ECO:0000259" key="2">
    <source>
        <dbReference type="PROSITE" id="PS50112"/>
    </source>
</evidence>
<organism evidence="7 8">
    <name type="scientific">Alterirhizorhabdus solaris</name>
    <dbReference type="NCBI Taxonomy" id="2529389"/>
    <lineage>
        <taxon>Bacteria</taxon>
        <taxon>Pseudomonadati</taxon>
        <taxon>Pseudomonadota</taxon>
        <taxon>Alphaproteobacteria</taxon>
        <taxon>Sphingomonadales</taxon>
        <taxon>Rhizorhabdaceae</taxon>
        <taxon>Alterirhizorhabdus</taxon>
    </lineage>
</organism>
<dbReference type="InterPro" id="IPR000700">
    <property type="entry name" value="PAS-assoc_C"/>
</dbReference>
<dbReference type="EMBL" id="VNIM01000076">
    <property type="protein sequence ID" value="TVV71937.1"/>
    <property type="molecule type" value="Genomic_DNA"/>
</dbReference>
<dbReference type="Gene3D" id="3.30.450.20">
    <property type="entry name" value="PAS domain"/>
    <property type="match status" value="2"/>
</dbReference>
<evidence type="ECO:0000259" key="6">
    <source>
        <dbReference type="PROSITE" id="PS50924"/>
    </source>
</evidence>
<feature type="domain" description="MHYT" evidence="6">
    <location>
        <begin position="14"/>
        <end position="200"/>
    </location>
</feature>
<feature type="domain" description="PAS" evidence="2">
    <location>
        <begin position="249"/>
        <end position="306"/>
    </location>
</feature>
<dbReference type="PROSITE" id="PS50113">
    <property type="entry name" value="PAC"/>
    <property type="match status" value="1"/>
</dbReference>
<dbReference type="SMART" id="SM00091">
    <property type="entry name" value="PAS"/>
    <property type="match status" value="2"/>
</dbReference>
<dbReference type="Pfam" id="PF12860">
    <property type="entry name" value="PAS_7"/>
    <property type="match status" value="1"/>
</dbReference>
<name>A0A558QXZ7_9SPHN</name>
<feature type="transmembrane region" description="Helical" evidence="1">
    <location>
        <begin position="217"/>
        <end position="238"/>
    </location>
</feature>
<dbReference type="PROSITE" id="PS50883">
    <property type="entry name" value="EAL"/>
    <property type="match status" value="1"/>
</dbReference>
<dbReference type="PANTHER" id="PTHR44757">
    <property type="entry name" value="DIGUANYLATE CYCLASE DGCP"/>
    <property type="match status" value="1"/>
</dbReference>
<feature type="transmembrane region" description="Helical" evidence="1">
    <location>
        <begin position="115"/>
        <end position="135"/>
    </location>
</feature>
<dbReference type="Pfam" id="PF00563">
    <property type="entry name" value="EAL"/>
    <property type="match status" value="1"/>
</dbReference>
<dbReference type="Pfam" id="PF03707">
    <property type="entry name" value="MHYT"/>
    <property type="match status" value="2"/>
</dbReference>
<dbReference type="CDD" id="cd01949">
    <property type="entry name" value="GGDEF"/>
    <property type="match status" value="1"/>
</dbReference>
<dbReference type="SMART" id="SM00052">
    <property type="entry name" value="EAL"/>
    <property type="match status" value="1"/>
</dbReference>
<dbReference type="InterPro" id="IPR029787">
    <property type="entry name" value="Nucleotide_cyclase"/>
</dbReference>
<dbReference type="PROSITE" id="PS50924">
    <property type="entry name" value="MHYT"/>
    <property type="match status" value="1"/>
</dbReference>
<dbReference type="InterPro" id="IPR035965">
    <property type="entry name" value="PAS-like_dom_sf"/>
</dbReference>
<dbReference type="InterPro" id="IPR001633">
    <property type="entry name" value="EAL_dom"/>
</dbReference>
<feature type="transmembrane region" description="Helical" evidence="1">
    <location>
        <begin position="50"/>
        <end position="73"/>
    </location>
</feature>
<dbReference type="InterPro" id="IPR000014">
    <property type="entry name" value="PAS"/>
</dbReference>
<dbReference type="Gene3D" id="3.30.70.270">
    <property type="match status" value="1"/>
</dbReference>
<feature type="domain" description="EAL" evidence="4">
    <location>
        <begin position="679"/>
        <end position="929"/>
    </location>
</feature>
<dbReference type="InterPro" id="IPR052155">
    <property type="entry name" value="Biofilm_reg_signaling"/>
</dbReference>
<dbReference type="Gene3D" id="3.20.20.450">
    <property type="entry name" value="EAL domain"/>
    <property type="match status" value="1"/>
</dbReference>
<keyword evidence="1" id="KW-0472">Membrane</keyword>
<comment type="caution">
    <text evidence="7">The sequence shown here is derived from an EMBL/GenBank/DDBJ whole genome shotgun (WGS) entry which is preliminary data.</text>
</comment>
<dbReference type="CDD" id="cd01948">
    <property type="entry name" value="EAL"/>
    <property type="match status" value="1"/>
</dbReference>
<dbReference type="Proteomes" id="UP000318681">
    <property type="component" value="Unassembled WGS sequence"/>
</dbReference>
<dbReference type="Pfam" id="PF13426">
    <property type="entry name" value="PAS_9"/>
    <property type="match status" value="1"/>
</dbReference>
<evidence type="ECO:0000259" key="5">
    <source>
        <dbReference type="PROSITE" id="PS50887"/>
    </source>
</evidence>
<evidence type="ECO:0000259" key="4">
    <source>
        <dbReference type="PROSITE" id="PS50883"/>
    </source>
</evidence>
<dbReference type="SUPFAM" id="SSF55073">
    <property type="entry name" value="Nucleotide cyclase"/>
    <property type="match status" value="1"/>
</dbReference>
<gene>
    <name evidence="7" type="ORF">FOY91_15765</name>
</gene>
<evidence type="ECO:0000313" key="7">
    <source>
        <dbReference type="EMBL" id="TVV71937.1"/>
    </source>
</evidence>
<proteinExistence type="predicted"/>
<dbReference type="Pfam" id="PF00990">
    <property type="entry name" value="GGDEF"/>
    <property type="match status" value="1"/>
</dbReference>
<protein>
    <submittedName>
        <fullName evidence="7">EAL domain-containing protein</fullName>
    </submittedName>
</protein>
<dbReference type="PROSITE" id="PS50887">
    <property type="entry name" value="GGDEF"/>
    <property type="match status" value="1"/>
</dbReference>
<dbReference type="AlphaFoldDB" id="A0A558QXZ7"/>
<evidence type="ECO:0000313" key="8">
    <source>
        <dbReference type="Proteomes" id="UP000318681"/>
    </source>
</evidence>
<dbReference type="PANTHER" id="PTHR44757:SF2">
    <property type="entry name" value="BIOFILM ARCHITECTURE MAINTENANCE PROTEIN MBAA"/>
    <property type="match status" value="1"/>
</dbReference>
<dbReference type="GO" id="GO:0016020">
    <property type="term" value="C:membrane"/>
    <property type="evidence" value="ECO:0007669"/>
    <property type="project" value="UniProtKB-UniRule"/>
</dbReference>
<feature type="domain" description="GGDEF" evidence="5">
    <location>
        <begin position="538"/>
        <end position="671"/>
    </location>
</feature>